<dbReference type="Pfam" id="PF04932">
    <property type="entry name" value="Wzy_C"/>
    <property type="match status" value="1"/>
</dbReference>
<keyword evidence="7" id="KW-0436">Ligase</keyword>
<keyword evidence="4 5" id="KW-0472">Membrane</keyword>
<keyword evidence="8" id="KW-1185">Reference proteome</keyword>
<evidence type="ECO:0000313" key="8">
    <source>
        <dbReference type="Proteomes" id="UP001235343"/>
    </source>
</evidence>
<dbReference type="PANTHER" id="PTHR37422:SF13">
    <property type="entry name" value="LIPOPOLYSACCHARIDE BIOSYNTHESIS PROTEIN PA4999-RELATED"/>
    <property type="match status" value="1"/>
</dbReference>
<gene>
    <name evidence="7" type="ORF">QQS35_00515</name>
</gene>
<name>A0ABT7L195_9BACI</name>
<evidence type="ECO:0000256" key="4">
    <source>
        <dbReference type="ARBA" id="ARBA00023136"/>
    </source>
</evidence>
<organism evidence="7 8">
    <name type="scientific">Aquibacillus rhizosphaerae</name>
    <dbReference type="NCBI Taxonomy" id="3051431"/>
    <lineage>
        <taxon>Bacteria</taxon>
        <taxon>Bacillati</taxon>
        <taxon>Bacillota</taxon>
        <taxon>Bacilli</taxon>
        <taxon>Bacillales</taxon>
        <taxon>Bacillaceae</taxon>
        <taxon>Aquibacillus</taxon>
    </lineage>
</organism>
<keyword evidence="3 5" id="KW-1133">Transmembrane helix</keyword>
<dbReference type="EMBL" id="JASTZU010000001">
    <property type="protein sequence ID" value="MDL4838957.1"/>
    <property type="molecule type" value="Genomic_DNA"/>
</dbReference>
<evidence type="ECO:0000256" key="3">
    <source>
        <dbReference type="ARBA" id="ARBA00022989"/>
    </source>
</evidence>
<feature type="domain" description="O-antigen ligase-related" evidence="6">
    <location>
        <begin position="223"/>
        <end position="370"/>
    </location>
</feature>
<evidence type="ECO:0000256" key="5">
    <source>
        <dbReference type="SAM" id="Phobius"/>
    </source>
</evidence>
<proteinExistence type="predicted"/>
<accession>A0ABT7L195</accession>
<evidence type="ECO:0000313" key="7">
    <source>
        <dbReference type="EMBL" id="MDL4838957.1"/>
    </source>
</evidence>
<dbReference type="Proteomes" id="UP001235343">
    <property type="component" value="Unassembled WGS sequence"/>
</dbReference>
<feature type="transmembrane region" description="Helical" evidence="5">
    <location>
        <begin position="186"/>
        <end position="206"/>
    </location>
</feature>
<feature type="transmembrane region" description="Helical" evidence="5">
    <location>
        <begin position="108"/>
        <end position="129"/>
    </location>
</feature>
<feature type="transmembrane region" description="Helical" evidence="5">
    <location>
        <begin position="45"/>
        <end position="64"/>
    </location>
</feature>
<protein>
    <submittedName>
        <fullName evidence="7">O-antigen ligase family protein</fullName>
    </submittedName>
</protein>
<feature type="transmembrane region" description="Helical" evidence="5">
    <location>
        <begin position="218"/>
        <end position="235"/>
    </location>
</feature>
<dbReference type="InterPro" id="IPR007016">
    <property type="entry name" value="O-antigen_ligase-rel_domated"/>
</dbReference>
<keyword evidence="2 5" id="KW-0812">Transmembrane</keyword>
<dbReference type="PANTHER" id="PTHR37422">
    <property type="entry name" value="TEICHURONIC ACID BIOSYNTHESIS PROTEIN TUAE"/>
    <property type="match status" value="1"/>
</dbReference>
<dbReference type="RefSeq" id="WP_285929724.1">
    <property type="nucleotide sequence ID" value="NZ_JASTZU010000001.1"/>
</dbReference>
<comment type="subcellular location">
    <subcellularLocation>
        <location evidence="1">Membrane</location>
        <topology evidence="1">Multi-pass membrane protein</topology>
    </subcellularLocation>
</comment>
<evidence type="ECO:0000256" key="1">
    <source>
        <dbReference type="ARBA" id="ARBA00004141"/>
    </source>
</evidence>
<feature type="transmembrane region" description="Helical" evidence="5">
    <location>
        <begin position="76"/>
        <end position="96"/>
    </location>
</feature>
<feature type="transmembrane region" description="Helical" evidence="5">
    <location>
        <begin position="262"/>
        <end position="282"/>
    </location>
</feature>
<dbReference type="InterPro" id="IPR051533">
    <property type="entry name" value="WaaL-like"/>
</dbReference>
<feature type="transmembrane region" description="Helical" evidence="5">
    <location>
        <begin position="393"/>
        <end position="413"/>
    </location>
</feature>
<feature type="transmembrane region" description="Helical" evidence="5">
    <location>
        <begin position="354"/>
        <end position="381"/>
    </location>
</feature>
<sequence length="446" mass="49860">MIGIYSLAIIIIPIIGIALYKAKLNSNIAIVLLIFTIYVNLFQPLSIFPVLSLLVDGFAFYLVAKHFISNGINKKYRFWLGIVILFITISFLQVFNPNIPSISAGIEGFRKTSFAFIYFFIGLIAFSSVKQIKKIIFTLSISSLIVLLYGIKQYLFPSNFDSLYLNSNDAGIYTGMLFGESRATSIFSGPFHFGMFAAVISVINLYLMKTAKTSKMKIIFFLLMAISIFACYGTLTRTNLLAMIGALFLSLLLSVPFKKVLVIFPIIFIIIVSIINIIALYGTTLINSENKFIRLVGTIGEFSQDSRLLGRVDGWEEIYSLFLKQPIAGYGTGSAGDTLQYMYDFEYHVTSHNFFLKILMETGIVGFLLITIFLSAVFYSLIKQILTESDVHLKNLLICCFSIFIIFLINIPVGSSIEALPSSSLIMLFVGIGLNIVKNINKYKSL</sequence>
<reference evidence="7 8" key="1">
    <citation type="submission" date="2023-06" db="EMBL/GenBank/DDBJ databases">
        <title>Aquibacillus rhizosphaerae LR5S19.</title>
        <authorList>
            <person name="Sun J.-Q."/>
        </authorList>
    </citation>
    <scope>NUCLEOTIDE SEQUENCE [LARGE SCALE GENOMIC DNA]</scope>
    <source>
        <strain evidence="7 8">LR5S19</strain>
    </source>
</reference>
<dbReference type="GO" id="GO:0016874">
    <property type="term" value="F:ligase activity"/>
    <property type="evidence" value="ECO:0007669"/>
    <property type="project" value="UniProtKB-KW"/>
</dbReference>
<feature type="transmembrane region" description="Helical" evidence="5">
    <location>
        <begin position="241"/>
        <end position="257"/>
    </location>
</feature>
<feature type="transmembrane region" description="Helical" evidence="5">
    <location>
        <begin position="7"/>
        <end position="39"/>
    </location>
</feature>
<feature type="transmembrane region" description="Helical" evidence="5">
    <location>
        <begin position="419"/>
        <end position="437"/>
    </location>
</feature>
<comment type="caution">
    <text evidence="7">The sequence shown here is derived from an EMBL/GenBank/DDBJ whole genome shotgun (WGS) entry which is preliminary data.</text>
</comment>
<feature type="transmembrane region" description="Helical" evidence="5">
    <location>
        <begin position="136"/>
        <end position="156"/>
    </location>
</feature>
<evidence type="ECO:0000256" key="2">
    <source>
        <dbReference type="ARBA" id="ARBA00022692"/>
    </source>
</evidence>
<evidence type="ECO:0000259" key="6">
    <source>
        <dbReference type="Pfam" id="PF04932"/>
    </source>
</evidence>